<dbReference type="InterPro" id="IPR042099">
    <property type="entry name" value="ANL_N_sf"/>
</dbReference>
<dbReference type="NCBIfam" id="NF005898">
    <property type="entry name" value="PRK07868.1"/>
    <property type="match status" value="1"/>
</dbReference>
<keyword evidence="2" id="KW-0436">Ligase</keyword>
<protein>
    <submittedName>
        <fullName evidence="7">Alpha/beta fold hydrolase</fullName>
    </submittedName>
</protein>
<dbReference type="Proteomes" id="UP000887023">
    <property type="component" value="Chromosome"/>
</dbReference>
<comment type="similarity">
    <text evidence="1">Belongs to the ATP-dependent AMP-binding enzyme family.</text>
</comment>
<feature type="domain" description="AMP-dependent synthetase/ligase" evidence="5">
    <location>
        <begin position="446"/>
        <end position="769"/>
    </location>
</feature>
<dbReference type="Pfam" id="PF00501">
    <property type="entry name" value="AMP-binding"/>
    <property type="match status" value="1"/>
</dbReference>
<reference evidence="7" key="1">
    <citation type="submission" date="2021-07" db="EMBL/GenBank/DDBJ databases">
        <title>Candidatus Kaistella beijingensis sp. nov. isolated from a municipal wastewater treatment plant is involved in sludge foaming.</title>
        <authorList>
            <person name="Song Y."/>
            <person name="Liu S.-J."/>
        </authorList>
    </citation>
    <scope>NUCLEOTIDE SEQUENCE</scope>
    <source>
        <strain evidence="7">DSM 43998</strain>
    </source>
</reference>
<name>A0ABX8SDW3_9ACTN</name>
<proteinExistence type="inferred from homology"/>
<accession>A0ABX8SDW3</accession>
<keyword evidence="3" id="KW-0547">Nucleotide-binding</keyword>
<keyword evidence="7" id="KW-0378">Hydrolase</keyword>
<keyword evidence="8" id="KW-1185">Reference proteome</keyword>
<feature type="domain" description="AB hydrolase-1" evidence="6">
    <location>
        <begin position="87"/>
        <end position="331"/>
    </location>
</feature>
<dbReference type="EMBL" id="CP079105">
    <property type="protein sequence ID" value="QXQ16089.1"/>
    <property type="molecule type" value="Genomic_DNA"/>
</dbReference>
<evidence type="ECO:0000259" key="6">
    <source>
        <dbReference type="Pfam" id="PF00561"/>
    </source>
</evidence>
<keyword evidence="4" id="KW-0067">ATP-binding</keyword>
<dbReference type="SUPFAM" id="SSF53474">
    <property type="entry name" value="alpha/beta-Hydrolases"/>
    <property type="match status" value="1"/>
</dbReference>
<dbReference type="Pfam" id="PF00561">
    <property type="entry name" value="Abhydrolase_1"/>
    <property type="match status" value="1"/>
</dbReference>
<evidence type="ECO:0000313" key="8">
    <source>
        <dbReference type="Proteomes" id="UP000887023"/>
    </source>
</evidence>
<dbReference type="InterPro" id="IPR000873">
    <property type="entry name" value="AMP-dep_synth/lig_dom"/>
</dbReference>
<dbReference type="PANTHER" id="PTHR43107">
    <property type="entry name" value="LONG-CHAIN FATTY ACID TRANSPORT PROTEIN"/>
    <property type="match status" value="1"/>
</dbReference>
<evidence type="ECO:0000313" key="7">
    <source>
        <dbReference type="EMBL" id="QXQ16089.1"/>
    </source>
</evidence>
<dbReference type="Gene3D" id="3.40.50.12780">
    <property type="entry name" value="N-terminal domain of ligase-like"/>
    <property type="match status" value="1"/>
</dbReference>
<sequence>MGIVGQVQRLIATAQNGLEVIRFGGLATDDESSPFEVVERKPNFRLRHYFPGDDTPDRPVALLIPPLMVAADVYDVTTDKGAIGILSRAGIDTWVVDFGAPETEEGGWKRDLADHVVACNDAIDAVLRRTGGRPIHLAGYSQGGMFGYQVAAFRRTDGIASLITFGSPVDLVAGLPFGLPADFTSSVAEFIADHVVSRFSLSDSMVRTGFQLLDPVKTVRARVDFVRQLHDREALLPRERQRRFLEQDGWVGYAGPALADLLKQFVVHNRMVSGGFVIADQPVTLAEITCPILAFVGELDDIGVPAAVRGIKRAAPNADIYEMRLRAGHFGLVAGNTAATITWPLVADWVRWRDGVGSMPDMIEPMLEDDPDQHRPPTPVERMMHTAATAAEVGTTVSRGIIGFAGSRIRSSVEFSGEAARALPRLSRLGQLQPHTQISLGSMLAEQGRRAPLGQSFIFDDRVHTNAAVNTRIDNVVKGLIQAGVRPAGRVGVLMETRPSGLAAVAALSRLGAVSVLLAPGGDLAAAIRLTGISTLITDPQNVAAAATAGCKVLVLGGGDARGLSVPTGERVVDLEQIDPDLVDVPGWYRPNPGLARELAFILVAGSGDGMEAKYITNYRWALSAFGTASSADLDRGDTVYCLAPLHHSSGLLVSLGGAVAGGSRIALARSMEPAKFAEEVHRYGVTVVTYTWTMLREILDADVFGPQHQHPIRLFIGSGMPPGLWRRTVDQFTPARVLEFYAATEGDIVLANVAGVKAGCEGRPVPGTASVELAAYDPIADEFEVDNRGFVRRCADDEVGLLLSKASPVVDASKDGMRGVFAAGDAWLPTESLFRRDRDGDYWLVDNKHTVIDTARGPVFTQPIAGALNEISAVDLEVVYGLPAAEQRQVAVAAVSVRKGYRLEVQDLTDGMYGLVAAQRPDVVHVVDDIPVGASYRPSAAAVRAAGRPQPGPRAWYYDWRDGHYKELTVAMAKEIFGEPE</sequence>
<dbReference type="Gene3D" id="3.40.50.1820">
    <property type="entry name" value="alpha/beta hydrolase"/>
    <property type="match status" value="1"/>
</dbReference>
<evidence type="ECO:0000256" key="4">
    <source>
        <dbReference type="ARBA" id="ARBA00022840"/>
    </source>
</evidence>
<dbReference type="InterPro" id="IPR000073">
    <property type="entry name" value="AB_hydrolase_1"/>
</dbReference>
<evidence type="ECO:0000256" key="1">
    <source>
        <dbReference type="ARBA" id="ARBA00006432"/>
    </source>
</evidence>
<gene>
    <name evidence="7" type="ORF">KV203_11125</name>
</gene>
<evidence type="ECO:0000256" key="2">
    <source>
        <dbReference type="ARBA" id="ARBA00022598"/>
    </source>
</evidence>
<dbReference type="PANTHER" id="PTHR43107:SF15">
    <property type="entry name" value="FATTY ACID TRANSPORT PROTEIN 3, ISOFORM A"/>
    <property type="match status" value="1"/>
</dbReference>
<dbReference type="GO" id="GO:0016787">
    <property type="term" value="F:hydrolase activity"/>
    <property type="evidence" value="ECO:0007669"/>
    <property type="project" value="UniProtKB-KW"/>
</dbReference>
<evidence type="ECO:0000259" key="5">
    <source>
        <dbReference type="Pfam" id="PF00501"/>
    </source>
</evidence>
<dbReference type="InterPro" id="IPR029058">
    <property type="entry name" value="AB_hydrolase_fold"/>
</dbReference>
<organism evidence="7 8">
    <name type="scientific">Skermania pinensis</name>
    <dbReference type="NCBI Taxonomy" id="39122"/>
    <lineage>
        <taxon>Bacteria</taxon>
        <taxon>Bacillati</taxon>
        <taxon>Actinomycetota</taxon>
        <taxon>Actinomycetes</taxon>
        <taxon>Mycobacteriales</taxon>
        <taxon>Gordoniaceae</taxon>
        <taxon>Skermania</taxon>
    </lineage>
</organism>
<dbReference type="SUPFAM" id="SSF56801">
    <property type="entry name" value="Acetyl-CoA synthetase-like"/>
    <property type="match status" value="1"/>
</dbReference>
<evidence type="ECO:0000256" key="3">
    <source>
        <dbReference type="ARBA" id="ARBA00022741"/>
    </source>
</evidence>